<dbReference type="PROSITE" id="PS50214">
    <property type="entry name" value="DISINTEGRIN_2"/>
    <property type="match status" value="1"/>
</dbReference>
<dbReference type="Gene3D" id="4.10.70.10">
    <property type="entry name" value="Disintegrin domain"/>
    <property type="match status" value="1"/>
</dbReference>
<dbReference type="PANTHER" id="PTHR45702:SF2">
    <property type="entry name" value="KUZBANIAN, ISOFORM A"/>
    <property type="match status" value="1"/>
</dbReference>
<dbReference type="OrthoDB" id="2131567at2759"/>
<dbReference type="AlphaFoldDB" id="A0A3S0ZAZ0"/>
<evidence type="ECO:0000256" key="3">
    <source>
        <dbReference type="SAM" id="MobiDB-lite"/>
    </source>
</evidence>
<dbReference type="InterPro" id="IPR001590">
    <property type="entry name" value="Peptidase_M12B"/>
</dbReference>
<dbReference type="Pfam" id="PF13574">
    <property type="entry name" value="Reprolysin_2"/>
    <property type="match status" value="1"/>
</dbReference>
<keyword evidence="2" id="KW-0862">Zinc</keyword>
<dbReference type="Gene3D" id="3.40.390.10">
    <property type="entry name" value="Collagenase (Catalytic Domain)"/>
    <property type="match status" value="1"/>
</dbReference>
<dbReference type="GO" id="GO:0006509">
    <property type="term" value="P:membrane protein ectodomain proteolysis"/>
    <property type="evidence" value="ECO:0007669"/>
    <property type="project" value="TreeGrafter"/>
</dbReference>
<dbReference type="Pfam" id="PF00200">
    <property type="entry name" value="Disintegrin"/>
    <property type="match status" value="1"/>
</dbReference>
<dbReference type="InterPro" id="IPR001762">
    <property type="entry name" value="Disintegrin_dom"/>
</dbReference>
<protein>
    <recommendedName>
        <fullName evidence="10">Peptidase M12B domain-containing protein</fullName>
    </recommendedName>
</protein>
<evidence type="ECO:0000256" key="1">
    <source>
        <dbReference type="ARBA" id="ARBA00023157"/>
    </source>
</evidence>
<evidence type="ECO:0000256" key="2">
    <source>
        <dbReference type="PROSITE-ProRule" id="PRU00276"/>
    </source>
</evidence>
<dbReference type="PROSITE" id="PS50215">
    <property type="entry name" value="ADAM_MEPRO"/>
    <property type="match status" value="1"/>
</dbReference>
<dbReference type="GO" id="GO:0005886">
    <property type="term" value="C:plasma membrane"/>
    <property type="evidence" value="ECO:0007669"/>
    <property type="project" value="TreeGrafter"/>
</dbReference>
<evidence type="ECO:0000313" key="8">
    <source>
        <dbReference type="EMBL" id="RUS70765.1"/>
    </source>
</evidence>
<proteinExistence type="predicted"/>
<reference evidence="8 9" key="1">
    <citation type="submission" date="2019-01" db="EMBL/GenBank/DDBJ databases">
        <title>A draft genome assembly of the solar-powered sea slug Elysia chlorotica.</title>
        <authorList>
            <person name="Cai H."/>
            <person name="Li Q."/>
            <person name="Fang X."/>
            <person name="Li J."/>
            <person name="Curtis N.E."/>
            <person name="Altenburger A."/>
            <person name="Shibata T."/>
            <person name="Feng M."/>
            <person name="Maeda T."/>
            <person name="Schwartz J.A."/>
            <person name="Shigenobu S."/>
            <person name="Lundholm N."/>
            <person name="Nishiyama T."/>
            <person name="Yang H."/>
            <person name="Hasebe M."/>
            <person name="Li S."/>
            <person name="Pierce S.K."/>
            <person name="Wang J."/>
        </authorList>
    </citation>
    <scope>NUCLEOTIDE SEQUENCE [LARGE SCALE GENOMIC DNA]</scope>
    <source>
        <strain evidence="8">EC2010</strain>
        <tissue evidence="8">Whole organism of an adult</tissue>
    </source>
</reference>
<evidence type="ECO:0008006" key="10">
    <source>
        <dbReference type="Google" id="ProtNLM"/>
    </source>
</evidence>
<feature type="signal peptide" evidence="5">
    <location>
        <begin position="1"/>
        <end position="21"/>
    </location>
</feature>
<comment type="caution">
    <text evidence="8">The sequence shown here is derived from an EMBL/GenBank/DDBJ whole genome shotgun (WGS) entry which is preliminary data.</text>
</comment>
<feature type="transmembrane region" description="Helical" evidence="4">
    <location>
        <begin position="574"/>
        <end position="593"/>
    </location>
</feature>
<dbReference type="EMBL" id="RQTK01001338">
    <property type="protein sequence ID" value="RUS70765.1"/>
    <property type="molecule type" value="Genomic_DNA"/>
</dbReference>
<feature type="compositionally biased region" description="Polar residues" evidence="3">
    <location>
        <begin position="179"/>
        <end position="188"/>
    </location>
</feature>
<name>A0A3S0ZAZ0_ELYCH</name>
<accession>A0A3S0ZAZ0</accession>
<feature type="binding site" evidence="2">
    <location>
        <position position="306"/>
    </location>
    <ligand>
        <name>Zn(2+)</name>
        <dbReference type="ChEBI" id="CHEBI:29105"/>
        <note>catalytic</note>
    </ligand>
</feature>
<feature type="domain" description="Peptidase M12B" evidence="7">
    <location>
        <begin position="294"/>
        <end position="358"/>
    </location>
</feature>
<keyword evidence="9" id="KW-1185">Reference proteome</keyword>
<dbReference type="STRING" id="188477.A0A3S0ZAZ0"/>
<feature type="region of interest" description="Disordered" evidence="3">
    <location>
        <begin position="179"/>
        <end position="198"/>
    </location>
</feature>
<dbReference type="SUPFAM" id="SSF55486">
    <property type="entry name" value="Metalloproteases ('zincins'), catalytic domain"/>
    <property type="match status" value="1"/>
</dbReference>
<keyword evidence="4" id="KW-1133">Transmembrane helix</keyword>
<dbReference type="InterPro" id="IPR036436">
    <property type="entry name" value="Disintegrin_dom_sf"/>
</dbReference>
<feature type="chain" id="PRO_5018631721" description="Peptidase M12B domain-containing protein" evidence="5">
    <location>
        <begin position="22"/>
        <end position="679"/>
    </location>
</feature>
<feature type="active site" evidence="2">
    <location>
        <position position="303"/>
    </location>
</feature>
<keyword evidence="5" id="KW-0732">Signal</keyword>
<evidence type="ECO:0000256" key="5">
    <source>
        <dbReference type="SAM" id="SignalP"/>
    </source>
</evidence>
<evidence type="ECO:0000313" key="9">
    <source>
        <dbReference type="Proteomes" id="UP000271974"/>
    </source>
</evidence>
<dbReference type="GO" id="GO:0007219">
    <property type="term" value="P:Notch signaling pathway"/>
    <property type="evidence" value="ECO:0007669"/>
    <property type="project" value="TreeGrafter"/>
</dbReference>
<dbReference type="InterPro" id="IPR051489">
    <property type="entry name" value="ADAM_Metalloproteinase"/>
</dbReference>
<evidence type="ECO:0000256" key="4">
    <source>
        <dbReference type="SAM" id="Phobius"/>
    </source>
</evidence>
<evidence type="ECO:0000259" key="7">
    <source>
        <dbReference type="PROSITE" id="PS50215"/>
    </source>
</evidence>
<dbReference type="GO" id="GO:0046872">
    <property type="term" value="F:metal ion binding"/>
    <property type="evidence" value="ECO:0007669"/>
    <property type="project" value="UniProtKB-KW"/>
</dbReference>
<dbReference type="InterPro" id="IPR024079">
    <property type="entry name" value="MetalloPept_cat_dom_sf"/>
</dbReference>
<dbReference type="SMART" id="SM00050">
    <property type="entry name" value="DISIN"/>
    <property type="match status" value="1"/>
</dbReference>
<feature type="domain" description="Disintegrin" evidence="6">
    <location>
        <begin position="370"/>
        <end position="460"/>
    </location>
</feature>
<feature type="binding site" evidence="2">
    <location>
        <position position="302"/>
    </location>
    <ligand>
        <name>Zn(2+)</name>
        <dbReference type="ChEBI" id="CHEBI:29105"/>
        <note>catalytic</note>
    </ligand>
</feature>
<keyword evidence="4" id="KW-0812">Transmembrane</keyword>
<feature type="binding site" evidence="2">
    <location>
        <position position="312"/>
    </location>
    <ligand>
        <name>Zn(2+)</name>
        <dbReference type="ChEBI" id="CHEBI:29105"/>
        <note>catalytic</note>
    </ligand>
</feature>
<organism evidence="8 9">
    <name type="scientific">Elysia chlorotica</name>
    <name type="common">Eastern emerald elysia</name>
    <name type="synonym">Sea slug</name>
    <dbReference type="NCBI Taxonomy" id="188477"/>
    <lineage>
        <taxon>Eukaryota</taxon>
        <taxon>Metazoa</taxon>
        <taxon>Spiralia</taxon>
        <taxon>Lophotrochozoa</taxon>
        <taxon>Mollusca</taxon>
        <taxon>Gastropoda</taxon>
        <taxon>Heterobranchia</taxon>
        <taxon>Euthyneura</taxon>
        <taxon>Panpulmonata</taxon>
        <taxon>Sacoglossa</taxon>
        <taxon>Placobranchoidea</taxon>
        <taxon>Plakobranchidae</taxon>
        <taxon>Elysia</taxon>
    </lineage>
</organism>
<keyword evidence="4" id="KW-0472">Membrane</keyword>
<dbReference type="Proteomes" id="UP000271974">
    <property type="component" value="Unassembled WGS sequence"/>
</dbReference>
<dbReference type="GO" id="GO:0004222">
    <property type="term" value="F:metalloendopeptidase activity"/>
    <property type="evidence" value="ECO:0007669"/>
    <property type="project" value="InterPro"/>
</dbReference>
<dbReference type="FunFam" id="4.10.70.10:FF:000003">
    <property type="entry name" value="Disintegrin and metalloproteinase domain-containing protein 17"/>
    <property type="match status" value="1"/>
</dbReference>
<sequence>MHMNYLPFLASALSWLCLCSTRENIHLFYYETLSNISVTTIAKRSSAWNASLVKELRFQAFMRKFHLHLTSGSPVLAETFRARMIHRDGSSTWFNVDQGKLFTGHVMHSPESMVNAHLADGLWHIHILEAGEAYAVEPAWMLLGHGDNPLNHSLVTYRLSDLKDLPAGYRFCSAPENPNLNTPRSANPPSGWVKHKQSSWGMNKGRFASLRVKRESKRDTCVINIVGDAHFYNQRCNRNYVLCSSLMIHTVQWVDTTYRNSPFENARGTSHTLAVGLQIGVSSACNHVGIIPSLIYNLIVAHEIGHNFGADHDPDTPECGPSEEQGGKFIMWFSASNGYRPNNFNFSKCSLRQIGRIIPGSCFQDRSKLTGFCGNGIVDPSEECDAGYIGLQGLDLCCLSSCVLRESAKCSQANEECCENCRIAPAGKVCRVLGYINTCIKDSHCTGHSALCSPGESVPDGQSCASQHECHNGSCVGPCEIATLNSDNHRTYLPCSCNHNDSALCMHCCYDATVSDNPGECRPFADEHRPDGSPCEGGICTNGACLKNRGFSIARLEAYIEFVHKSTWGQVMRGNIVVIVVVLSLIVWVPASLKINSLDRQDRLEIEELIKTIHFQQGLEDLRGRFYAKRSEECAQQAAEAMMRSAAQAKGSHVDSAMLEQIWDSITSTVYSSSVIDSV</sequence>
<evidence type="ECO:0000259" key="6">
    <source>
        <dbReference type="PROSITE" id="PS50214"/>
    </source>
</evidence>
<keyword evidence="2" id="KW-0479">Metal-binding</keyword>
<gene>
    <name evidence="8" type="ORF">EGW08_021467</name>
</gene>
<dbReference type="PANTHER" id="PTHR45702">
    <property type="entry name" value="ADAM10/ADAM17 METALLOPEPTIDASE FAMILY MEMBER"/>
    <property type="match status" value="1"/>
</dbReference>
<dbReference type="SUPFAM" id="SSF57552">
    <property type="entry name" value="Blood coagulation inhibitor (disintegrin)"/>
    <property type="match status" value="1"/>
</dbReference>
<keyword evidence="1" id="KW-1015">Disulfide bond</keyword>
<comment type="caution">
    <text evidence="2">Lacks conserved residue(s) required for the propagation of feature annotation.</text>
</comment>